<evidence type="ECO:0000256" key="10">
    <source>
        <dbReference type="SAM" id="Phobius"/>
    </source>
</evidence>
<evidence type="ECO:0000256" key="8">
    <source>
        <dbReference type="ARBA" id="ARBA00023224"/>
    </source>
</evidence>
<proteinExistence type="inferred from homology"/>
<dbReference type="PROSITE" id="PS50262">
    <property type="entry name" value="G_PROTEIN_RECEP_F1_2"/>
    <property type="match status" value="1"/>
</dbReference>
<dbReference type="InterPro" id="IPR000276">
    <property type="entry name" value="GPCR_Rhodpsn"/>
</dbReference>
<dbReference type="PANTHER" id="PTHR24231">
    <property type="entry name" value="PURINOCEPTOR-RELATED G-PROTEIN COUPLED RECEPTOR"/>
    <property type="match status" value="1"/>
</dbReference>
<gene>
    <name evidence="12" type="primary">P2RY11</name>
</gene>
<dbReference type="Pfam" id="PF00001">
    <property type="entry name" value="7tm_1"/>
    <property type="match status" value="1"/>
</dbReference>
<dbReference type="HOGENOM" id="CLU_009579_8_2_1"/>
<keyword evidence="6 10" id="KW-0472">Membrane</keyword>
<dbReference type="InParanoid" id="H9GR91"/>
<dbReference type="GO" id="GO:0030594">
    <property type="term" value="F:neurotransmitter receptor activity"/>
    <property type="evidence" value="ECO:0000318"/>
    <property type="project" value="GO_Central"/>
</dbReference>
<dbReference type="GO" id="GO:0019722">
    <property type="term" value="P:calcium-mediated signaling"/>
    <property type="evidence" value="ECO:0000318"/>
    <property type="project" value="GO_Central"/>
</dbReference>
<evidence type="ECO:0000256" key="2">
    <source>
        <dbReference type="ARBA" id="ARBA00022475"/>
    </source>
</evidence>
<dbReference type="Gene3D" id="1.20.1070.10">
    <property type="entry name" value="Rhodopsin 7-helix transmembrane proteins"/>
    <property type="match status" value="1"/>
</dbReference>
<evidence type="ECO:0000256" key="5">
    <source>
        <dbReference type="ARBA" id="ARBA00023040"/>
    </source>
</evidence>
<feature type="domain" description="G-protein coupled receptors family 1 profile" evidence="11">
    <location>
        <begin position="39"/>
        <end position="300"/>
    </location>
</feature>
<dbReference type="GeneTree" id="ENSGT01030000234518"/>
<evidence type="ECO:0000256" key="9">
    <source>
        <dbReference type="RuleBase" id="RU000688"/>
    </source>
</evidence>
<sequence length="354" mass="40990">MSLQEHSSNGSTNCISQLDIFQEKIWFIFVLQSVLAVVGNGFAIYRFVVRERQWHTGIVYVFNLTVSDLLYAFSLLPIASYYYPPKDWKYGAVFCKLDRFLFFCNFYGSTFFVACISLNRYVAIVHPFFAHSRLETRHAKLVSGAVWLLVMTISAPVFTFSILENSSENNISRTICLGSASRAELPKYWPYSLFLAAFGCGLPFFLTAFSCIAIVCTVIHSHGLTAEEKFKVKALVGMVVVLYAIFYLPFHVLRNLNLHNRMHENLHDRMHNNCNVFVYDFYQMAKILVNFHICIHPMVYAALTDSLQKYCFGCFRWRKEMDLTTMTSPATMEKFYYHNSTTKEDLVFALRVMY</sequence>
<dbReference type="PANTHER" id="PTHR24231:SF46">
    <property type="entry name" value="P2Y PURINOCEPTOR 11"/>
    <property type="match status" value="1"/>
</dbReference>
<dbReference type="Proteomes" id="UP000001646">
    <property type="component" value="Unplaced"/>
</dbReference>
<dbReference type="GO" id="GO:0007186">
    <property type="term" value="P:G protein-coupled receptor signaling pathway"/>
    <property type="evidence" value="ECO:0000318"/>
    <property type="project" value="GO_Central"/>
</dbReference>
<dbReference type="GO" id="GO:0071318">
    <property type="term" value="P:cellular response to ATP"/>
    <property type="evidence" value="ECO:0007669"/>
    <property type="project" value="Ensembl"/>
</dbReference>
<feature type="transmembrane region" description="Helical" evidence="10">
    <location>
        <begin position="191"/>
        <end position="220"/>
    </location>
</feature>
<evidence type="ECO:0000256" key="7">
    <source>
        <dbReference type="ARBA" id="ARBA00023170"/>
    </source>
</evidence>
<feature type="transmembrane region" description="Helical" evidence="10">
    <location>
        <begin position="100"/>
        <end position="121"/>
    </location>
</feature>
<dbReference type="GO" id="GO:0005886">
    <property type="term" value="C:plasma membrane"/>
    <property type="evidence" value="ECO:0000318"/>
    <property type="project" value="GO_Central"/>
</dbReference>
<dbReference type="STRING" id="28377.ENSACAP00000018676"/>
<reference evidence="12" key="3">
    <citation type="submission" date="2025-09" db="UniProtKB">
        <authorList>
            <consortium name="Ensembl"/>
        </authorList>
    </citation>
    <scope>IDENTIFICATION</scope>
</reference>
<dbReference type="eggNOG" id="ENOG502RYUA">
    <property type="taxonomic scope" value="Eukaryota"/>
</dbReference>
<dbReference type="Ensembl" id="ENSACAT00000027468.2">
    <property type="protein sequence ID" value="ENSACAP00000018676.2"/>
    <property type="gene ID" value="ENSACAG00000028164.2"/>
</dbReference>
<keyword evidence="8 9" id="KW-0807">Transducer</keyword>
<dbReference type="SUPFAM" id="SSF81321">
    <property type="entry name" value="Family A G protein-coupled receptor-like"/>
    <property type="match status" value="1"/>
</dbReference>
<reference evidence="12" key="2">
    <citation type="submission" date="2025-08" db="UniProtKB">
        <authorList>
            <consortium name="Ensembl"/>
        </authorList>
    </citation>
    <scope>IDENTIFICATION</scope>
</reference>
<dbReference type="PRINTS" id="PR01157">
    <property type="entry name" value="P2YPURNOCPTR"/>
</dbReference>
<feature type="transmembrane region" description="Helical" evidence="10">
    <location>
        <begin position="232"/>
        <end position="250"/>
    </location>
</feature>
<feature type="transmembrane region" description="Helical" evidence="10">
    <location>
        <begin position="25"/>
        <end position="45"/>
    </location>
</feature>
<dbReference type="PRINTS" id="PR00237">
    <property type="entry name" value="GPCRRHODOPSN"/>
</dbReference>
<comment type="similarity">
    <text evidence="9">Belongs to the G-protein coupled receptor 1 family.</text>
</comment>
<keyword evidence="5 9" id="KW-0297">G-protein coupled receptor</keyword>
<keyword evidence="13" id="KW-1185">Reference proteome</keyword>
<dbReference type="GO" id="GO:0023041">
    <property type="term" value="P:neuronal signal transduction"/>
    <property type="evidence" value="ECO:0007669"/>
    <property type="project" value="Ensembl"/>
</dbReference>
<feature type="transmembrane region" description="Helical" evidence="10">
    <location>
        <begin position="57"/>
        <end position="80"/>
    </location>
</feature>
<dbReference type="PROSITE" id="PS00237">
    <property type="entry name" value="G_PROTEIN_RECEP_F1_1"/>
    <property type="match status" value="1"/>
</dbReference>
<dbReference type="AlphaFoldDB" id="H9GR91"/>
<protein>
    <submittedName>
        <fullName evidence="12">Purinergic receptor P2Y11</fullName>
    </submittedName>
</protein>
<keyword evidence="2" id="KW-1003">Cell membrane</keyword>
<dbReference type="InterPro" id="IPR017452">
    <property type="entry name" value="GPCR_Rhodpsn_7TM"/>
</dbReference>
<evidence type="ECO:0000256" key="4">
    <source>
        <dbReference type="ARBA" id="ARBA00022989"/>
    </source>
</evidence>
<evidence type="ECO:0000259" key="11">
    <source>
        <dbReference type="PROSITE" id="PS50262"/>
    </source>
</evidence>
<accession>H9GR91</accession>
<feature type="transmembrane region" description="Helical" evidence="10">
    <location>
        <begin position="141"/>
        <end position="163"/>
    </location>
</feature>
<evidence type="ECO:0000256" key="3">
    <source>
        <dbReference type="ARBA" id="ARBA00022692"/>
    </source>
</evidence>
<comment type="subcellular location">
    <subcellularLocation>
        <location evidence="1">Cell membrane</location>
        <topology evidence="1">Multi-pass membrane protein</topology>
    </subcellularLocation>
</comment>
<keyword evidence="4 10" id="KW-1133">Transmembrane helix</keyword>
<evidence type="ECO:0000256" key="1">
    <source>
        <dbReference type="ARBA" id="ARBA00004651"/>
    </source>
</evidence>
<reference evidence="12" key="1">
    <citation type="submission" date="2009-12" db="EMBL/GenBank/DDBJ databases">
        <title>The Genome Sequence of Anolis carolinensis (Green Anole Lizard).</title>
        <authorList>
            <consortium name="The Genome Sequencing Platform"/>
            <person name="Di Palma F."/>
            <person name="Alfoldi J."/>
            <person name="Heiman D."/>
            <person name="Young S."/>
            <person name="Grabherr M."/>
            <person name="Johnson J."/>
            <person name="Lander E.S."/>
            <person name="Lindblad-Toh K."/>
        </authorList>
    </citation>
    <scope>NUCLEOTIDE SEQUENCE [LARGE SCALE GENOMIC DNA]</scope>
    <source>
        <strain evidence="12">JBL SC #1</strain>
    </source>
</reference>
<evidence type="ECO:0000313" key="12">
    <source>
        <dbReference type="Ensembl" id="ENSACAP00000018676.2"/>
    </source>
</evidence>
<keyword evidence="7 9" id="KW-0675">Receptor</keyword>
<dbReference type="Bgee" id="ENSACAG00000028164">
    <property type="expression patterns" value="Expressed in adrenal gland and 5 other cell types or tissues"/>
</dbReference>
<keyword evidence="3 9" id="KW-0812">Transmembrane</keyword>
<evidence type="ECO:0000313" key="13">
    <source>
        <dbReference type="Proteomes" id="UP000001646"/>
    </source>
</evidence>
<name>H9GR91_ANOCA</name>
<organism evidence="12 13">
    <name type="scientific">Anolis carolinensis</name>
    <name type="common">Green anole</name>
    <name type="synonym">American chameleon</name>
    <dbReference type="NCBI Taxonomy" id="28377"/>
    <lineage>
        <taxon>Eukaryota</taxon>
        <taxon>Metazoa</taxon>
        <taxon>Chordata</taxon>
        <taxon>Craniata</taxon>
        <taxon>Vertebrata</taxon>
        <taxon>Euteleostomi</taxon>
        <taxon>Lepidosauria</taxon>
        <taxon>Squamata</taxon>
        <taxon>Bifurcata</taxon>
        <taxon>Unidentata</taxon>
        <taxon>Episquamata</taxon>
        <taxon>Toxicofera</taxon>
        <taxon>Iguania</taxon>
        <taxon>Dactyloidae</taxon>
        <taxon>Anolis</taxon>
    </lineage>
</organism>
<dbReference type="GO" id="GO:0045031">
    <property type="term" value="F:G protein-coupled ATP receptor activity"/>
    <property type="evidence" value="ECO:0000318"/>
    <property type="project" value="GO_Central"/>
</dbReference>
<evidence type="ECO:0000256" key="6">
    <source>
        <dbReference type="ARBA" id="ARBA00023136"/>
    </source>
</evidence>